<organism evidence="3 4">
    <name type="scientific">Oceanomicrobium pacificus</name>
    <dbReference type="NCBI Taxonomy" id="2692916"/>
    <lineage>
        <taxon>Bacteria</taxon>
        <taxon>Pseudomonadati</taxon>
        <taxon>Pseudomonadota</taxon>
        <taxon>Alphaproteobacteria</taxon>
        <taxon>Rhodobacterales</taxon>
        <taxon>Paracoccaceae</taxon>
        <taxon>Oceanomicrobium</taxon>
    </lineage>
</organism>
<dbReference type="SUPFAM" id="SSF47616">
    <property type="entry name" value="GST C-terminal domain-like"/>
    <property type="match status" value="1"/>
</dbReference>
<dbReference type="Pfam" id="PF00043">
    <property type="entry name" value="GST_C"/>
    <property type="match status" value="1"/>
</dbReference>
<gene>
    <name evidence="3" type="ORF">GSH16_06560</name>
</gene>
<dbReference type="CDD" id="cd00570">
    <property type="entry name" value="GST_N_family"/>
    <property type="match status" value="1"/>
</dbReference>
<reference evidence="3 4" key="1">
    <citation type="submission" date="2019-12" db="EMBL/GenBank/DDBJ databases">
        <title>Strain KN286 was isolated from seawater, which was collected from Caroline Seamount in the tropical western Pacific.</title>
        <authorList>
            <person name="Wang Q."/>
        </authorList>
    </citation>
    <scope>NUCLEOTIDE SEQUENCE [LARGE SCALE GENOMIC DNA]</scope>
    <source>
        <strain evidence="3 4">KN286</strain>
    </source>
</reference>
<dbReference type="InterPro" id="IPR040079">
    <property type="entry name" value="Glutathione_S-Trfase"/>
</dbReference>
<evidence type="ECO:0000313" key="3">
    <source>
        <dbReference type="EMBL" id="MXU65102.1"/>
    </source>
</evidence>
<dbReference type="PROSITE" id="PS50405">
    <property type="entry name" value="GST_CTER"/>
    <property type="match status" value="1"/>
</dbReference>
<dbReference type="Gene3D" id="3.40.30.10">
    <property type="entry name" value="Glutaredoxin"/>
    <property type="match status" value="1"/>
</dbReference>
<evidence type="ECO:0000259" key="2">
    <source>
        <dbReference type="PROSITE" id="PS50405"/>
    </source>
</evidence>
<dbReference type="Gene3D" id="1.20.1050.10">
    <property type="match status" value="2"/>
</dbReference>
<keyword evidence="4" id="KW-1185">Reference proteome</keyword>
<dbReference type="InterPro" id="IPR010987">
    <property type="entry name" value="Glutathione-S-Trfase_C-like"/>
</dbReference>
<dbReference type="PANTHER" id="PTHR44051">
    <property type="entry name" value="GLUTATHIONE S-TRANSFERASE-RELATED"/>
    <property type="match status" value="1"/>
</dbReference>
<dbReference type="InterPro" id="IPR036282">
    <property type="entry name" value="Glutathione-S-Trfase_C_sf"/>
</dbReference>
<dbReference type="SUPFAM" id="SSF52833">
    <property type="entry name" value="Thioredoxin-like"/>
    <property type="match status" value="1"/>
</dbReference>
<evidence type="ECO:0008006" key="5">
    <source>
        <dbReference type="Google" id="ProtNLM"/>
    </source>
</evidence>
<dbReference type="SFLD" id="SFLDG00358">
    <property type="entry name" value="Main_(cytGST)"/>
    <property type="match status" value="1"/>
</dbReference>
<dbReference type="RefSeq" id="WP_160853280.1">
    <property type="nucleotide sequence ID" value="NZ_WUWG01000003.1"/>
</dbReference>
<comment type="caution">
    <text evidence="3">The sequence shown here is derived from an EMBL/GenBank/DDBJ whole genome shotgun (WGS) entry which is preliminary data.</text>
</comment>
<evidence type="ECO:0000313" key="4">
    <source>
        <dbReference type="Proteomes" id="UP000436016"/>
    </source>
</evidence>
<dbReference type="InterPro" id="IPR004046">
    <property type="entry name" value="GST_C"/>
</dbReference>
<dbReference type="InterPro" id="IPR036249">
    <property type="entry name" value="Thioredoxin-like_sf"/>
</dbReference>
<dbReference type="AlphaFoldDB" id="A0A6B0TV65"/>
<sequence>MKLYHGSTSVCSAKVRLGLAERGLDWDGQILDLGKGEQSSDWYLALNPNGVVPTLVDGDLTVVESSVILEHLDSVGAATTLMPDNPAARTRARMWLAACIDIHAAINTMTFATSKRDELLASRTPEQLSASIARMAHPANAAKRRDILDNGLQSTHVTTAFFTLRDMFDRMDRALSECDWLLGQEYSIADTAILAYVDRLDRLGLAVMFEARTPSIAGWLDRSRERPSYRTAVEAYAGPAEHDRALPAAAANRAMIEPLWSEFVGRPTGQGQCRDAN</sequence>
<accession>A0A6B0TV65</accession>
<feature type="domain" description="GST N-terminal" evidence="1">
    <location>
        <begin position="1"/>
        <end position="80"/>
    </location>
</feature>
<dbReference type="PROSITE" id="PS50404">
    <property type="entry name" value="GST_NTER"/>
    <property type="match status" value="1"/>
</dbReference>
<name>A0A6B0TV65_9RHOB</name>
<protein>
    <recommendedName>
        <fullName evidence="5">Glutathione S-transferase family protein</fullName>
    </recommendedName>
</protein>
<dbReference type="PANTHER" id="PTHR44051:SF8">
    <property type="entry name" value="GLUTATHIONE S-TRANSFERASE GSTA"/>
    <property type="match status" value="1"/>
</dbReference>
<proteinExistence type="predicted"/>
<dbReference type="Proteomes" id="UP000436016">
    <property type="component" value="Unassembled WGS sequence"/>
</dbReference>
<dbReference type="SFLD" id="SFLDS00019">
    <property type="entry name" value="Glutathione_Transferase_(cytos"/>
    <property type="match status" value="1"/>
</dbReference>
<dbReference type="InterPro" id="IPR004045">
    <property type="entry name" value="Glutathione_S-Trfase_N"/>
</dbReference>
<dbReference type="EMBL" id="WUWG01000003">
    <property type="protein sequence ID" value="MXU65102.1"/>
    <property type="molecule type" value="Genomic_DNA"/>
</dbReference>
<dbReference type="Pfam" id="PF13409">
    <property type="entry name" value="GST_N_2"/>
    <property type="match status" value="1"/>
</dbReference>
<feature type="domain" description="GST C-terminal" evidence="2">
    <location>
        <begin position="85"/>
        <end position="246"/>
    </location>
</feature>
<evidence type="ECO:0000259" key="1">
    <source>
        <dbReference type="PROSITE" id="PS50404"/>
    </source>
</evidence>